<dbReference type="PROSITE" id="PS51349">
    <property type="entry name" value="FMN_HYDROXY_ACID_DH_2"/>
    <property type="match status" value="1"/>
</dbReference>
<evidence type="ECO:0000256" key="4">
    <source>
        <dbReference type="PIRSR" id="PIRSR000138-1"/>
    </source>
</evidence>
<dbReference type="PIRSF" id="PIRSF000138">
    <property type="entry name" value="Al-hdrx_acd_dh"/>
    <property type="match status" value="1"/>
</dbReference>
<accession>A0A3D8R7I4</accession>
<feature type="chain" id="PRO_5017743157" description="FMN hydroxy acid dehydrogenase domain-containing protein" evidence="6">
    <location>
        <begin position="21"/>
        <end position="402"/>
    </location>
</feature>
<evidence type="ECO:0000256" key="5">
    <source>
        <dbReference type="PIRSR" id="PIRSR000138-2"/>
    </source>
</evidence>
<feature type="binding site" evidence="5">
    <location>
        <position position="189"/>
    </location>
    <ligand>
        <name>FMN</name>
        <dbReference type="ChEBI" id="CHEBI:58210"/>
    </ligand>
</feature>
<feature type="binding site" evidence="5">
    <location>
        <position position="226"/>
    </location>
    <ligand>
        <name>glyoxylate</name>
        <dbReference type="ChEBI" id="CHEBI:36655"/>
    </ligand>
</feature>
<dbReference type="SUPFAM" id="SSF51395">
    <property type="entry name" value="FMN-linked oxidoreductases"/>
    <property type="match status" value="1"/>
</dbReference>
<dbReference type="GO" id="GO:0010181">
    <property type="term" value="F:FMN binding"/>
    <property type="evidence" value="ECO:0007669"/>
    <property type="project" value="InterPro"/>
</dbReference>
<dbReference type="OrthoDB" id="1925334at2759"/>
<evidence type="ECO:0000256" key="1">
    <source>
        <dbReference type="ARBA" id="ARBA00001917"/>
    </source>
</evidence>
<protein>
    <recommendedName>
        <fullName evidence="7">FMN hydroxy acid dehydrogenase domain-containing protein</fullName>
    </recommendedName>
</protein>
<keyword evidence="9" id="KW-1185">Reference proteome</keyword>
<proteinExistence type="inferred from homology"/>
<feature type="binding site" evidence="5">
    <location>
        <position position="263"/>
    </location>
    <ligand>
        <name>glyoxylate</name>
        <dbReference type="ChEBI" id="CHEBI:36655"/>
    </ligand>
</feature>
<dbReference type="InterPro" id="IPR012133">
    <property type="entry name" value="Alpha-hydoxy_acid_DH_FMN"/>
</dbReference>
<dbReference type="EMBL" id="PDLM01000009">
    <property type="protein sequence ID" value="RDW69794.1"/>
    <property type="molecule type" value="Genomic_DNA"/>
</dbReference>
<dbReference type="GO" id="GO:0016491">
    <property type="term" value="F:oxidoreductase activity"/>
    <property type="evidence" value="ECO:0007669"/>
    <property type="project" value="UniProtKB-KW"/>
</dbReference>
<dbReference type="InterPro" id="IPR000262">
    <property type="entry name" value="FMN-dep_DH"/>
</dbReference>
<feature type="binding site" evidence="5">
    <location>
        <position position="191"/>
    </location>
    <ligand>
        <name>glyoxylate</name>
        <dbReference type="ChEBI" id="CHEBI:36655"/>
    </ligand>
</feature>
<feature type="binding site" evidence="5">
    <location>
        <position position="166"/>
    </location>
    <ligand>
        <name>FMN</name>
        <dbReference type="ChEBI" id="CHEBI:58210"/>
    </ligand>
</feature>
<feature type="domain" description="FMN hydroxy acid dehydrogenase" evidence="7">
    <location>
        <begin position="49"/>
        <end position="394"/>
    </location>
</feature>
<comment type="caution">
    <text evidence="8">The sequence shown here is derived from an EMBL/GenBank/DDBJ whole genome shotgun (WGS) entry which is preliminary data.</text>
</comment>
<dbReference type="Proteomes" id="UP000256645">
    <property type="component" value="Unassembled WGS sequence"/>
</dbReference>
<keyword evidence="2" id="KW-0560">Oxidoreductase</keyword>
<dbReference type="InterPro" id="IPR008259">
    <property type="entry name" value="FMN_hydac_DH_AS"/>
</dbReference>
<evidence type="ECO:0000256" key="6">
    <source>
        <dbReference type="SAM" id="SignalP"/>
    </source>
</evidence>
<feature type="binding site" evidence="5">
    <location>
        <begin position="344"/>
        <end position="345"/>
    </location>
    <ligand>
        <name>FMN</name>
        <dbReference type="ChEBI" id="CHEBI:58210"/>
    </ligand>
</feature>
<feature type="binding site" evidence="5">
    <location>
        <position position="290"/>
    </location>
    <ligand>
        <name>glyoxylate</name>
        <dbReference type="ChEBI" id="CHEBI:36655"/>
    </ligand>
</feature>
<dbReference type="AlphaFoldDB" id="A0A3D8R7I4"/>
<dbReference type="InterPro" id="IPR037396">
    <property type="entry name" value="FMN_HAD"/>
</dbReference>
<keyword evidence="6" id="KW-0732">Signal</keyword>
<keyword evidence="5" id="KW-0285">Flavoprotein</keyword>
<feature type="binding site" evidence="5">
    <location>
        <position position="285"/>
    </location>
    <ligand>
        <name>FMN</name>
        <dbReference type="ChEBI" id="CHEBI:58210"/>
    </ligand>
</feature>
<evidence type="ECO:0000313" key="8">
    <source>
        <dbReference type="EMBL" id="RDW69794.1"/>
    </source>
</evidence>
<dbReference type="Gene3D" id="3.20.20.70">
    <property type="entry name" value="Aldolase class I"/>
    <property type="match status" value="2"/>
</dbReference>
<dbReference type="InterPro" id="IPR013785">
    <property type="entry name" value="Aldolase_TIM"/>
</dbReference>
<feature type="signal peptide" evidence="6">
    <location>
        <begin position="1"/>
        <end position="20"/>
    </location>
</feature>
<feature type="binding site" evidence="5">
    <location>
        <begin position="321"/>
        <end position="325"/>
    </location>
    <ligand>
        <name>FMN</name>
        <dbReference type="ChEBI" id="CHEBI:58210"/>
    </ligand>
</feature>
<dbReference type="PROSITE" id="PS00557">
    <property type="entry name" value="FMN_HYDROXY_ACID_DH_1"/>
    <property type="match status" value="1"/>
</dbReference>
<evidence type="ECO:0000256" key="3">
    <source>
        <dbReference type="ARBA" id="ARBA00024042"/>
    </source>
</evidence>
<gene>
    <name evidence="8" type="ORF">BP6252_08814</name>
</gene>
<dbReference type="PANTHER" id="PTHR10578:SF140">
    <property type="entry name" value="FMN HYDROXY ACID DEHYDROGENASE DOMAIN-CONTAINING PROTEIN"/>
    <property type="match status" value="1"/>
</dbReference>
<name>A0A3D8R7I4_9HELO</name>
<dbReference type="PANTHER" id="PTHR10578">
    <property type="entry name" value="S -2-HYDROXY-ACID OXIDASE-RELATED"/>
    <property type="match status" value="1"/>
</dbReference>
<sequence>MPSFSTLAFSFALLAYQCQAARPFLNEPDTGITTFLGTDTPAEASGALMPLDDIIAIPDFEFAARAYMSSANYSYYRTGAAGEFSMPAFTILIPFIVGYKILIGFQAYRSNLETYNKVKLRPRVLRDITGVPYTLNTTILGYNFSAPFFISPAAKAGKANAVAEPSLFATLSINEIAAAKAAGQVTFQQIYVRSKLSSVQTDFDEAEAAGSKAIVWSVDNAWGPTRSRSARWTHSENDYDYLPSTWELYETLKNMTSLPIIPKGIQTVEDALLAVEHGAPAIFISNHGGRQLDTSQSTMEIIMEIYNNAPQVFNQTEVLADCGVRYGTDVLKLLAMGVKAVGMGRPFMYSNIYGADGVARLIDMMKDEIIADAGNLGIANVSEISPAALNLNALQPLIYTMS</sequence>
<comment type="cofactor">
    <cofactor evidence="1">
        <name>FMN</name>
        <dbReference type="ChEBI" id="CHEBI:58210"/>
    </cofactor>
</comment>
<comment type="similarity">
    <text evidence="3">Belongs to the FMN-dependent alpha-hydroxy acid dehydrogenase family.</text>
</comment>
<dbReference type="Pfam" id="PF01070">
    <property type="entry name" value="FMN_dh"/>
    <property type="match status" value="2"/>
</dbReference>
<evidence type="ECO:0000259" key="7">
    <source>
        <dbReference type="PROSITE" id="PS51349"/>
    </source>
</evidence>
<keyword evidence="5" id="KW-0288">FMN</keyword>
<reference evidence="8 9" key="1">
    <citation type="journal article" date="2018" name="IMA Fungus">
        <title>IMA Genome-F 9: Draft genome sequence of Annulohypoxylon stygium, Aspergillus mulundensis, Berkeleyomyces basicola (syn. Thielaviopsis basicola), Ceratocystis smalleyi, two Cercospora beticola strains, Coleophoma cylindrospora, Fusarium fracticaudum, Phialophora cf. hyalina, and Morchella septimelata.</title>
        <authorList>
            <person name="Wingfield B.D."/>
            <person name="Bills G.F."/>
            <person name="Dong Y."/>
            <person name="Huang W."/>
            <person name="Nel W.J."/>
            <person name="Swalarsk-Parry B.S."/>
            <person name="Vaghefi N."/>
            <person name="Wilken P.M."/>
            <person name="An Z."/>
            <person name="de Beer Z.W."/>
            <person name="De Vos L."/>
            <person name="Chen L."/>
            <person name="Duong T.A."/>
            <person name="Gao Y."/>
            <person name="Hammerbacher A."/>
            <person name="Kikkert J.R."/>
            <person name="Li Y."/>
            <person name="Li H."/>
            <person name="Li K."/>
            <person name="Li Q."/>
            <person name="Liu X."/>
            <person name="Ma X."/>
            <person name="Naidoo K."/>
            <person name="Pethybridge S.J."/>
            <person name="Sun J."/>
            <person name="Steenkamp E.T."/>
            <person name="van der Nest M.A."/>
            <person name="van Wyk S."/>
            <person name="Wingfield M.J."/>
            <person name="Xiong C."/>
            <person name="Yue Q."/>
            <person name="Zhang X."/>
        </authorList>
    </citation>
    <scope>NUCLEOTIDE SEQUENCE [LARGE SCALE GENOMIC DNA]</scope>
    <source>
        <strain evidence="8 9">BP6252</strain>
    </source>
</reference>
<evidence type="ECO:0000256" key="2">
    <source>
        <dbReference type="ARBA" id="ARBA00023002"/>
    </source>
</evidence>
<organism evidence="8 9">
    <name type="scientific">Coleophoma cylindrospora</name>
    <dbReference type="NCBI Taxonomy" id="1849047"/>
    <lineage>
        <taxon>Eukaryota</taxon>
        <taxon>Fungi</taxon>
        <taxon>Dikarya</taxon>
        <taxon>Ascomycota</taxon>
        <taxon>Pezizomycotina</taxon>
        <taxon>Leotiomycetes</taxon>
        <taxon>Helotiales</taxon>
        <taxon>Dermateaceae</taxon>
        <taxon>Coleophoma</taxon>
    </lineage>
</organism>
<feature type="binding site" evidence="5">
    <location>
        <begin position="152"/>
        <end position="154"/>
    </location>
    <ligand>
        <name>FMN</name>
        <dbReference type="ChEBI" id="CHEBI:58210"/>
    </ligand>
</feature>
<feature type="active site" description="Proton acceptor" evidence="4">
    <location>
        <position position="287"/>
    </location>
</feature>
<dbReference type="STRING" id="1849047.A0A3D8R7I4"/>
<feature type="binding site" evidence="5">
    <location>
        <position position="287"/>
    </location>
    <ligand>
        <name>glyoxylate</name>
        <dbReference type="ChEBI" id="CHEBI:36655"/>
    </ligand>
</feature>
<evidence type="ECO:0000313" key="9">
    <source>
        <dbReference type="Proteomes" id="UP000256645"/>
    </source>
</evidence>